<keyword evidence="1" id="KW-1133">Transmembrane helix</keyword>
<evidence type="ECO:0000313" key="2">
    <source>
        <dbReference type="EMBL" id="PYG87589.1"/>
    </source>
</evidence>
<keyword evidence="1" id="KW-0472">Membrane</keyword>
<name>A0A318XPI5_9FIRM</name>
<gene>
    <name evidence="2" type="ORF">LY28_01958</name>
</gene>
<keyword evidence="1" id="KW-0812">Transmembrane</keyword>
<evidence type="ECO:0000313" key="3">
    <source>
        <dbReference type="Proteomes" id="UP000248132"/>
    </source>
</evidence>
<reference evidence="2 3" key="1">
    <citation type="submission" date="2018-06" db="EMBL/GenBank/DDBJ databases">
        <title>Genomic Encyclopedia of Type Strains, Phase I: the one thousand microbial genomes (KMG-I) project.</title>
        <authorList>
            <person name="Kyrpides N."/>
        </authorList>
    </citation>
    <scope>NUCLEOTIDE SEQUENCE [LARGE SCALE GENOMIC DNA]</scope>
    <source>
        <strain evidence="2 3">DSM 19573</strain>
    </source>
</reference>
<organism evidence="2 3">
    <name type="scientific">Ruminiclostridium sufflavum DSM 19573</name>
    <dbReference type="NCBI Taxonomy" id="1121337"/>
    <lineage>
        <taxon>Bacteria</taxon>
        <taxon>Bacillati</taxon>
        <taxon>Bacillota</taxon>
        <taxon>Clostridia</taxon>
        <taxon>Eubacteriales</taxon>
        <taxon>Oscillospiraceae</taxon>
        <taxon>Ruminiclostridium</taxon>
    </lineage>
</organism>
<accession>A0A318XPI5</accession>
<sequence length="208" mass="24042">MVIFYVFSAIAFTVIILIIWGRVTLGFSFIMESLACNVSVTVYFFGDKFKKDIAVYPARKKENKKKKKSYGKKIDFKIFKKSFPDILKALKILKKGVTIKEIEVYLKEGTGDAFNTAFLYGLLWNLSGLLETAVCSNFIVKNKKIIIEADFKEKMWKLNIGCIFRIRIVNIILMCKQLLIFYLKNRKGGDGDVRASNRRFNDYSNAKY</sequence>
<dbReference type="Proteomes" id="UP000248132">
    <property type="component" value="Unassembled WGS sequence"/>
</dbReference>
<dbReference type="Pfam" id="PF11167">
    <property type="entry name" value="DUF2953"/>
    <property type="match status" value="1"/>
</dbReference>
<evidence type="ECO:0000256" key="1">
    <source>
        <dbReference type="SAM" id="Phobius"/>
    </source>
</evidence>
<comment type="caution">
    <text evidence="2">The sequence shown here is derived from an EMBL/GenBank/DDBJ whole genome shotgun (WGS) entry which is preliminary data.</text>
</comment>
<dbReference type="AlphaFoldDB" id="A0A318XPI5"/>
<feature type="transmembrane region" description="Helical" evidence="1">
    <location>
        <begin position="162"/>
        <end position="183"/>
    </location>
</feature>
<feature type="transmembrane region" description="Helical" evidence="1">
    <location>
        <begin position="6"/>
        <end position="25"/>
    </location>
</feature>
<proteinExistence type="predicted"/>
<protein>
    <recommendedName>
        <fullName evidence="4">DUF2953 family protein</fullName>
    </recommendedName>
</protein>
<dbReference type="OrthoDB" id="1683589at2"/>
<keyword evidence="3" id="KW-1185">Reference proteome</keyword>
<dbReference type="InterPro" id="IPR021338">
    <property type="entry name" value="DUF2953"/>
</dbReference>
<dbReference type="RefSeq" id="WP_110461993.1">
    <property type="nucleotide sequence ID" value="NZ_QKMR01000010.1"/>
</dbReference>
<dbReference type="EMBL" id="QKMR01000010">
    <property type="protein sequence ID" value="PYG87589.1"/>
    <property type="molecule type" value="Genomic_DNA"/>
</dbReference>
<evidence type="ECO:0008006" key="4">
    <source>
        <dbReference type="Google" id="ProtNLM"/>
    </source>
</evidence>